<evidence type="ECO:0000259" key="5">
    <source>
        <dbReference type="PROSITE" id="PS50043"/>
    </source>
</evidence>
<dbReference type="InterPro" id="IPR041664">
    <property type="entry name" value="AAA_16"/>
</dbReference>
<dbReference type="OrthoDB" id="134656at2"/>
<dbReference type="InterPro" id="IPR000792">
    <property type="entry name" value="Tscrpt_reg_LuxR_C"/>
</dbReference>
<evidence type="ECO:0000256" key="1">
    <source>
        <dbReference type="ARBA" id="ARBA00022741"/>
    </source>
</evidence>
<dbReference type="Gene3D" id="3.40.50.300">
    <property type="entry name" value="P-loop containing nucleotide triphosphate hydrolases"/>
    <property type="match status" value="1"/>
</dbReference>
<dbReference type="EMBL" id="BIFT01000001">
    <property type="protein sequence ID" value="GCE27499.1"/>
    <property type="molecule type" value="Genomic_DNA"/>
</dbReference>
<feature type="domain" description="HTH luxR-type" evidence="5">
    <location>
        <begin position="1036"/>
        <end position="1101"/>
    </location>
</feature>
<reference evidence="7" key="1">
    <citation type="submission" date="2018-12" db="EMBL/GenBank/DDBJ databases">
        <title>Tengunoibacter tsumagoiensis gen. nov., sp. nov., Dictyobacter kobayashii sp. nov., D. alpinus sp. nov., and D. joshuensis sp. nov. and description of Dictyobacteraceae fam. nov. within the order Ktedonobacterales isolated from Tengu-no-mugimeshi.</title>
        <authorList>
            <person name="Wang C.M."/>
            <person name="Zheng Y."/>
            <person name="Sakai Y."/>
            <person name="Toyoda A."/>
            <person name="Minakuchi Y."/>
            <person name="Abe K."/>
            <person name="Yokota A."/>
            <person name="Yabe S."/>
        </authorList>
    </citation>
    <scope>NUCLEOTIDE SEQUENCE [LARGE SCALE GENOMIC DNA]</scope>
    <source>
        <strain evidence="7">Uno16</strain>
    </source>
</reference>
<dbReference type="GO" id="GO:0003677">
    <property type="term" value="F:DNA binding"/>
    <property type="evidence" value="ECO:0007669"/>
    <property type="project" value="InterPro"/>
</dbReference>
<dbReference type="PANTHER" id="PTHR16305:SF28">
    <property type="entry name" value="GUANYLATE CYCLASE DOMAIN-CONTAINING PROTEIN"/>
    <property type="match status" value="1"/>
</dbReference>
<evidence type="ECO:0000313" key="6">
    <source>
        <dbReference type="EMBL" id="GCE27499.1"/>
    </source>
</evidence>
<evidence type="ECO:0000256" key="4">
    <source>
        <dbReference type="SAM" id="Coils"/>
    </source>
</evidence>
<dbReference type="Pfam" id="PF13424">
    <property type="entry name" value="TPR_12"/>
    <property type="match status" value="1"/>
</dbReference>
<comment type="caution">
    <text evidence="6">The sequence shown here is derived from an EMBL/GenBank/DDBJ whole genome shotgun (WGS) entry which is preliminary data.</text>
</comment>
<organism evidence="6 7">
    <name type="scientific">Dictyobacter alpinus</name>
    <dbReference type="NCBI Taxonomy" id="2014873"/>
    <lineage>
        <taxon>Bacteria</taxon>
        <taxon>Bacillati</taxon>
        <taxon>Chloroflexota</taxon>
        <taxon>Ktedonobacteria</taxon>
        <taxon>Ktedonobacterales</taxon>
        <taxon>Dictyobacteraceae</taxon>
        <taxon>Dictyobacter</taxon>
    </lineage>
</organism>
<evidence type="ECO:0000313" key="7">
    <source>
        <dbReference type="Proteomes" id="UP000287171"/>
    </source>
</evidence>
<dbReference type="GO" id="GO:0005737">
    <property type="term" value="C:cytoplasm"/>
    <property type="evidence" value="ECO:0007669"/>
    <property type="project" value="TreeGrafter"/>
</dbReference>
<dbReference type="Pfam" id="PF00196">
    <property type="entry name" value="GerE"/>
    <property type="match status" value="1"/>
</dbReference>
<protein>
    <recommendedName>
        <fullName evidence="5">HTH luxR-type domain-containing protein</fullName>
    </recommendedName>
</protein>
<dbReference type="InterPro" id="IPR016032">
    <property type="entry name" value="Sig_transdc_resp-reg_C-effctor"/>
</dbReference>
<dbReference type="InterPro" id="IPR036388">
    <property type="entry name" value="WH-like_DNA-bd_sf"/>
</dbReference>
<feature type="coiled-coil region" evidence="4">
    <location>
        <begin position="542"/>
        <end position="605"/>
    </location>
</feature>
<dbReference type="GO" id="GO:0005524">
    <property type="term" value="F:ATP binding"/>
    <property type="evidence" value="ECO:0007669"/>
    <property type="project" value="UniProtKB-KW"/>
</dbReference>
<dbReference type="InterPro" id="IPR011990">
    <property type="entry name" value="TPR-like_helical_dom_sf"/>
</dbReference>
<dbReference type="SUPFAM" id="SSF48452">
    <property type="entry name" value="TPR-like"/>
    <property type="match status" value="2"/>
</dbReference>
<dbReference type="SMART" id="SM00028">
    <property type="entry name" value="TPR"/>
    <property type="match status" value="5"/>
</dbReference>
<dbReference type="PROSITE" id="PS50043">
    <property type="entry name" value="HTH_LUXR_2"/>
    <property type="match status" value="1"/>
</dbReference>
<keyword evidence="4" id="KW-0175">Coiled coil</keyword>
<evidence type="ECO:0000256" key="2">
    <source>
        <dbReference type="ARBA" id="ARBA00022840"/>
    </source>
</evidence>
<feature type="repeat" description="TPR" evidence="3">
    <location>
        <begin position="529"/>
        <end position="562"/>
    </location>
</feature>
<keyword evidence="2" id="KW-0067">ATP-binding</keyword>
<dbReference type="PANTHER" id="PTHR16305">
    <property type="entry name" value="TESTICULAR SOLUBLE ADENYLYL CYCLASE"/>
    <property type="match status" value="1"/>
</dbReference>
<keyword evidence="1" id="KW-0547">Nucleotide-binding</keyword>
<dbReference type="RefSeq" id="WP_126627839.1">
    <property type="nucleotide sequence ID" value="NZ_BIFT01000001.1"/>
</dbReference>
<name>A0A402B857_9CHLR</name>
<dbReference type="CDD" id="cd06170">
    <property type="entry name" value="LuxR_C_like"/>
    <property type="match status" value="1"/>
</dbReference>
<accession>A0A402B857</accession>
<proteinExistence type="predicted"/>
<dbReference type="InterPro" id="IPR019734">
    <property type="entry name" value="TPR_rpt"/>
</dbReference>
<dbReference type="Proteomes" id="UP000287171">
    <property type="component" value="Unassembled WGS sequence"/>
</dbReference>
<keyword evidence="3" id="KW-0802">TPR repeat</keyword>
<dbReference type="AlphaFoldDB" id="A0A402B857"/>
<dbReference type="Gene3D" id="1.10.10.10">
    <property type="entry name" value="Winged helix-like DNA-binding domain superfamily/Winged helix DNA-binding domain"/>
    <property type="match status" value="1"/>
</dbReference>
<dbReference type="Pfam" id="PF13191">
    <property type="entry name" value="AAA_16"/>
    <property type="match status" value="1"/>
</dbReference>
<keyword evidence="7" id="KW-1185">Reference proteome</keyword>
<evidence type="ECO:0000256" key="3">
    <source>
        <dbReference type="PROSITE-ProRule" id="PRU00339"/>
    </source>
</evidence>
<dbReference type="SUPFAM" id="SSF46894">
    <property type="entry name" value="C-terminal effector domain of the bipartite response regulators"/>
    <property type="match status" value="1"/>
</dbReference>
<dbReference type="SUPFAM" id="SSF81901">
    <property type="entry name" value="HCP-like"/>
    <property type="match status" value="1"/>
</dbReference>
<dbReference type="SUPFAM" id="SSF52540">
    <property type="entry name" value="P-loop containing nucleoside triphosphate hydrolases"/>
    <property type="match status" value="1"/>
</dbReference>
<sequence>MQAPFADPLVKLDQFRPAIPFVGRDDELRVVRTLLHTIAFDVSQGARALVITGEMGIGKTRLLAALCQEARQADFRVLEASTYEAGCHFPYFPFIEALRPVLRASTLEELNYYIGSSTALSPTHIRVGSDEAIIPLSDAAIIETLAHLFPELTARIHMDQKQLVQTEILSPEQEKFRLFEAIAILLERIASQKPVVLALDNLQWADSASLDLTFYLTIRLHRSRVALVGVTRPAGVHNGHDNKDDTLVTTAANNIAARTLTDLMRSGMLYLLPLGPLEIGAATRHLQALLHGTLPQDIAQMLLTRAEGNPFFLEELVRALIANHQLVLQDGVWKAAAVSSLKLPNSIVQTVERRLDELSAECRTFLQIAALAGRIFPIDVIITLLEKSADQVQILIDEAVGFSILADYSDQVEEYPRITRYIFCQGIVCEVLQAEVPASQGRLLHAAMGEALETMYGFEANEHAAELANHYALGGKQEATLRWNLIAGENAACQQAYREAITYYRRVLKFLDAGSDDSEKRFAHLPMRPEIHVLIGELWFKLGELEQAGNMFQQALADLQQRSQDISPLLIARTNRLLADVYRIQSRYEQALAHLQATRTALERETQLNARSLNEGTPTSWVPGHSFPTYREIDPAHSSSSERIQFLQAQAMLDILLNHPVEAEPILWQSHQLAVEMGDRNSQAFALQIMSWIRGWGKHIHETIRLQKQAMDLYLSINDPFRTALVEQSLGIIHQAIGEMEQSSLYTQRGLERAHRYGVRGVIGWLYWNQGAMAFCQGKWDECEKSLQQALQEALDTNNARLKAITLQAQAELQFRRGNWSEAEQLFQSAIVAATNTDWLVSTTALYGHFLAVTGRQMHARIQLIRASEYPAPSGLSGDFYIPFLAEGFLHLDMSEQATLYIERIREQHGCMYYGNAVDRILGIVAAHMGNWEMANQAFEDGLALCQRTSNQPEEAAILYEQARVALMRTAPVSKIDEICTRARTLFLSYDMQRAVTMVVDLQKGAEQLMPATKQLTSSTPQNYVTGSSRDIQSKEYELELTLTKRELEVLRLVAEGHMDREVAELLVISPRTVNRHLSNIFVKLDVPGRAAAVAYAIRQGLV</sequence>
<dbReference type="Gene3D" id="1.25.40.10">
    <property type="entry name" value="Tetratricopeptide repeat domain"/>
    <property type="match status" value="3"/>
</dbReference>
<dbReference type="SMART" id="SM00421">
    <property type="entry name" value="HTH_LUXR"/>
    <property type="match status" value="1"/>
</dbReference>
<dbReference type="PROSITE" id="PS50005">
    <property type="entry name" value="TPR"/>
    <property type="match status" value="1"/>
</dbReference>
<gene>
    <name evidence="6" type="ORF">KDA_29830</name>
</gene>
<dbReference type="PRINTS" id="PR00038">
    <property type="entry name" value="HTHLUXR"/>
</dbReference>
<dbReference type="GO" id="GO:0006355">
    <property type="term" value="P:regulation of DNA-templated transcription"/>
    <property type="evidence" value="ECO:0007669"/>
    <property type="project" value="InterPro"/>
</dbReference>
<dbReference type="GO" id="GO:0004016">
    <property type="term" value="F:adenylate cyclase activity"/>
    <property type="evidence" value="ECO:0007669"/>
    <property type="project" value="TreeGrafter"/>
</dbReference>
<dbReference type="InterPro" id="IPR027417">
    <property type="entry name" value="P-loop_NTPase"/>
</dbReference>